<dbReference type="Proteomes" id="UP001201701">
    <property type="component" value="Unassembled WGS sequence"/>
</dbReference>
<keyword evidence="1" id="KW-1133">Transmembrane helix</keyword>
<proteinExistence type="predicted"/>
<name>A0ABS9Q7J3_9HYPH</name>
<keyword evidence="1" id="KW-0812">Transmembrane</keyword>
<evidence type="ECO:0000313" key="3">
    <source>
        <dbReference type="Proteomes" id="UP001201701"/>
    </source>
</evidence>
<dbReference type="InterPro" id="IPR010889">
    <property type="entry name" value="DUF1515"/>
</dbReference>
<evidence type="ECO:0000256" key="1">
    <source>
        <dbReference type="SAM" id="Phobius"/>
    </source>
</evidence>
<feature type="transmembrane region" description="Helical" evidence="1">
    <location>
        <begin position="52"/>
        <end position="72"/>
    </location>
</feature>
<reference evidence="2 3" key="1">
    <citation type="submission" date="2022-02" db="EMBL/GenBank/DDBJ databases">
        <title>Draft genome sequence of Mezorhizobium retamae strain IRAMC:0171 isolated from Retama raetam nodules.</title>
        <authorList>
            <person name="Bengaied R."/>
            <person name="Sbissi I."/>
            <person name="Huber K."/>
            <person name="Ghodbane F."/>
            <person name="Nouioui I."/>
            <person name="Tarhouni M."/>
            <person name="Gtari M."/>
        </authorList>
    </citation>
    <scope>NUCLEOTIDE SEQUENCE [LARGE SCALE GENOMIC DNA]</scope>
    <source>
        <strain evidence="2 3">IRAMC:0171</strain>
    </source>
</reference>
<protein>
    <submittedName>
        <fullName evidence="2">DUF1515 domain-containing protein</fullName>
    </submittedName>
</protein>
<accession>A0ABS9Q7J3</accession>
<sequence length="93" mass="10170">MPQFLRWMMLHCVLPLAACSQTVRVSDCDGVAKLTPSSETRRLIIANDRRMWKLMGLGALGVVGIGGASLPATHRLAFKAVRPHRLTALFLAT</sequence>
<dbReference type="EMBL" id="JAKREW010000001">
    <property type="protein sequence ID" value="MCG7503400.1"/>
    <property type="molecule type" value="Genomic_DNA"/>
</dbReference>
<dbReference type="RefSeq" id="WP_239360399.1">
    <property type="nucleotide sequence ID" value="NZ_JAKREW010000001.1"/>
</dbReference>
<evidence type="ECO:0000313" key="2">
    <source>
        <dbReference type="EMBL" id="MCG7503400.1"/>
    </source>
</evidence>
<keyword evidence="3" id="KW-1185">Reference proteome</keyword>
<comment type="caution">
    <text evidence="2">The sequence shown here is derived from an EMBL/GenBank/DDBJ whole genome shotgun (WGS) entry which is preliminary data.</text>
</comment>
<dbReference type="Pfam" id="PF07439">
    <property type="entry name" value="DUF1515"/>
    <property type="match status" value="1"/>
</dbReference>
<organism evidence="2 3">
    <name type="scientific">Mesorhizobium retamae</name>
    <dbReference type="NCBI Taxonomy" id="2912854"/>
    <lineage>
        <taxon>Bacteria</taxon>
        <taxon>Pseudomonadati</taxon>
        <taxon>Pseudomonadota</taxon>
        <taxon>Alphaproteobacteria</taxon>
        <taxon>Hyphomicrobiales</taxon>
        <taxon>Phyllobacteriaceae</taxon>
        <taxon>Mesorhizobium</taxon>
    </lineage>
</organism>
<gene>
    <name evidence="2" type="ORF">L4923_00045</name>
</gene>
<keyword evidence="1" id="KW-0472">Membrane</keyword>